<dbReference type="PANTHER" id="PTHR43759:SF1">
    <property type="entry name" value="GLUCOSE IMPORT SYSTEM PERMEASE PROTEIN GLCT"/>
    <property type="match status" value="1"/>
</dbReference>
<dbReference type="STRING" id="485915.Dret_2098"/>
<keyword evidence="3 5" id="KW-1133">Transmembrane helix</keyword>
<evidence type="ECO:0000256" key="1">
    <source>
        <dbReference type="ARBA" id="ARBA00004651"/>
    </source>
</evidence>
<keyword evidence="5" id="KW-0813">Transport</keyword>
<dbReference type="PROSITE" id="PS50928">
    <property type="entry name" value="ABC_TM1"/>
    <property type="match status" value="1"/>
</dbReference>
<feature type="transmembrane region" description="Helical" evidence="5">
    <location>
        <begin position="255"/>
        <end position="279"/>
    </location>
</feature>
<evidence type="ECO:0000256" key="2">
    <source>
        <dbReference type="ARBA" id="ARBA00022692"/>
    </source>
</evidence>
<dbReference type="Gene3D" id="1.10.3720.10">
    <property type="entry name" value="MetI-like"/>
    <property type="match status" value="1"/>
</dbReference>
<dbReference type="InterPro" id="IPR035906">
    <property type="entry name" value="MetI-like_sf"/>
</dbReference>
<proteinExistence type="inferred from homology"/>
<dbReference type="HOGENOM" id="CLU_016047_0_3_7"/>
<dbReference type="Proteomes" id="UP000001052">
    <property type="component" value="Chromosome"/>
</dbReference>
<dbReference type="eggNOG" id="COG1175">
    <property type="taxonomic scope" value="Bacteria"/>
</dbReference>
<evidence type="ECO:0000256" key="3">
    <source>
        <dbReference type="ARBA" id="ARBA00022989"/>
    </source>
</evidence>
<dbReference type="GO" id="GO:0005886">
    <property type="term" value="C:plasma membrane"/>
    <property type="evidence" value="ECO:0007669"/>
    <property type="project" value="UniProtKB-SubCell"/>
</dbReference>
<keyword evidence="4 5" id="KW-0472">Membrane</keyword>
<dbReference type="AlphaFoldDB" id="C8X4A8"/>
<evidence type="ECO:0000256" key="4">
    <source>
        <dbReference type="ARBA" id="ARBA00023136"/>
    </source>
</evidence>
<evidence type="ECO:0000259" key="6">
    <source>
        <dbReference type="PROSITE" id="PS50928"/>
    </source>
</evidence>
<comment type="subcellular location">
    <subcellularLocation>
        <location evidence="1 5">Cell membrane</location>
        <topology evidence="1 5">Multi-pass membrane protein</topology>
    </subcellularLocation>
</comment>
<dbReference type="PANTHER" id="PTHR43759">
    <property type="entry name" value="TREHALOSE TRANSPORT SYSTEM PERMEASE PROTEIN SUGA"/>
    <property type="match status" value="1"/>
</dbReference>
<feature type="transmembrane region" description="Helical" evidence="5">
    <location>
        <begin position="70"/>
        <end position="90"/>
    </location>
</feature>
<evidence type="ECO:0000313" key="7">
    <source>
        <dbReference type="EMBL" id="ACV69382.1"/>
    </source>
</evidence>
<dbReference type="GO" id="GO:0055085">
    <property type="term" value="P:transmembrane transport"/>
    <property type="evidence" value="ECO:0007669"/>
    <property type="project" value="InterPro"/>
</dbReference>
<dbReference type="KEGG" id="drt:Dret_2098"/>
<dbReference type="SUPFAM" id="SSF161098">
    <property type="entry name" value="MetI-like"/>
    <property type="match status" value="1"/>
</dbReference>
<dbReference type="Pfam" id="PF00528">
    <property type="entry name" value="BPD_transp_1"/>
    <property type="match status" value="1"/>
</dbReference>
<protein>
    <submittedName>
        <fullName evidence="7">Binding-protein-dependent transport systems inner membrane component</fullName>
    </submittedName>
</protein>
<name>C8X4A8_DESRD</name>
<evidence type="ECO:0000313" key="8">
    <source>
        <dbReference type="Proteomes" id="UP000001052"/>
    </source>
</evidence>
<feature type="domain" description="ABC transmembrane type-1" evidence="6">
    <location>
        <begin position="66"/>
        <end position="276"/>
    </location>
</feature>
<reference evidence="7 8" key="2">
    <citation type="journal article" date="2010" name="Stand. Genomic Sci.">
        <title>Complete genome sequence of Desulfohalobium retbaense type strain (HR(100)).</title>
        <authorList>
            <person name="Spring S."/>
            <person name="Nolan M."/>
            <person name="Lapidus A."/>
            <person name="Glavina Del Rio T."/>
            <person name="Copeland A."/>
            <person name="Tice H."/>
            <person name="Cheng J.F."/>
            <person name="Lucas S."/>
            <person name="Land M."/>
            <person name="Chen F."/>
            <person name="Bruce D."/>
            <person name="Goodwin L."/>
            <person name="Pitluck S."/>
            <person name="Ivanova N."/>
            <person name="Mavromatis K."/>
            <person name="Mikhailova N."/>
            <person name="Pati A."/>
            <person name="Chen A."/>
            <person name="Palaniappan K."/>
            <person name="Hauser L."/>
            <person name="Chang Y.J."/>
            <person name="Jeffries C.D."/>
            <person name="Munk C."/>
            <person name="Kiss H."/>
            <person name="Chain P."/>
            <person name="Han C."/>
            <person name="Brettin T."/>
            <person name="Detter J.C."/>
            <person name="Schuler E."/>
            <person name="Goker M."/>
            <person name="Rohde M."/>
            <person name="Bristow J."/>
            <person name="Eisen J.A."/>
            <person name="Markowitz V."/>
            <person name="Hugenholtz P."/>
            <person name="Kyrpides N.C."/>
            <person name="Klenk H.P."/>
        </authorList>
    </citation>
    <scope>NUCLEOTIDE SEQUENCE [LARGE SCALE GENOMIC DNA]</scope>
    <source>
        <strain evidence="7 8">DSM 5692</strain>
    </source>
</reference>
<organism evidence="7 8">
    <name type="scientific">Desulfohalobium retbaense (strain ATCC 49708 / DSM 5692 / JCM 16813 / HR100)</name>
    <dbReference type="NCBI Taxonomy" id="485915"/>
    <lineage>
        <taxon>Bacteria</taxon>
        <taxon>Pseudomonadati</taxon>
        <taxon>Thermodesulfobacteriota</taxon>
        <taxon>Desulfovibrionia</taxon>
        <taxon>Desulfovibrionales</taxon>
        <taxon>Desulfohalobiaceae</taxon>
        <taxon>Desulfohalobium</taxon>
    </lineage>
</organism>
<feature type="transmembrane region" description="Helical" evidence="5">
    <location>
        <begin position="153"/>
        <end position="175"/>
    </location>
</feature>
<evidence type="ECO:0000256" key="5">
    <source>
        <dbReference type="RuleBase" id="RU363032"/>
    </source>
</evidence>
<reference evidence="8" key="1">
    <citation type="submission" date="2009-09" db="EMBL/GenBank/DDBJ databases">
        <title>The complete chromosome of Desulfohalobium retbaense DSM 5692.</title>
        <authorList>
            <consortium name="US DOE Joint Genome Institute (JGI-PGF)"/>
            <person name="Lucas S."/>
            <person name="Copeland A."/>
            <person name="Lapidus A."/>
            <person name="Glavina del Rio T."/>
            <person name="Dalin E."/>
            <person name="Tice H."/>
            <person name="Bruce D."/>
            <person name="Goodwin L."/>
            <person name="Pitluck S."/>
            <person name="Kyrpides N."/>
            <person name="Mavromatis K."/>
            <person name="Ivanova N."/>
            <person name="Mikhailova N."/>
            <person name="Munk A.C."/>
            <person name="Brettin T."/>
            <person name="Detter J.C."/>
            <person name="Han C."/>
            <person name="Tapia R."/>
            <person name="Larimer F."/>
            <person name="Land M."/>
            <person name="Hauser L."/>
            <person name="Markowitz V."/>
            <person name="Cheng J.-F."/>
            <person name="Hugenholtz P."/>
            <person name="Woyke T."/>
            <person name="Wu D."/>
            <person name="Spring S."/>
            <person name="Klenk H.-P."/>
            <person name="Eisen J.A."/>
        </authorList>
    </citation>
    <scope>NUCLEOTIDE SEQUENCE [LARGE SCALE GENOMIC DNA]</scope>
    <source>
        <strain evidence="8">DSM 5692</strain>
    </source>
</reference>
<sequence>MGQGMKNRAWLFLVPALVLMAISAFIPLMTVINYSLHYIFAGSAPTFVGFENYAEVLQDPAFQGALVRQLVFSSLVLLVEVPLGVMVALAMPKRGPWVAVCLVLLGIPLLIPFNVVGIIARLFTQASIGVIPALCELVGYNFNVALDPIDASLTVFLIDVWHWTPLVVLLCYAGLQAIPDAYYQAAQIDGASTWQTFRYVTLPKLRPVLIIGVLLRFMDSFKIYAEPLLLTGGGPGSSTTFLSLHVARKAESYELGYAGASSIIYLFIVIVLSFIFFQLMSNIGKGEQK</sequence>
<comment type="similarity">
    <text evidence="5">Belongs to the binding-protein-dependent transport system permease family.</text>
</comment>
<keyword evidence="2 5" id="KW-0812">Transmembrane</keyword>
<keyword evidence="8" id="KW-1185">Reference proteome</keyword>
<gene>
    <name evidence="7" type="ordered locus">Dret_2098</name>
</gene>
<dbReference type="EMBL" id="CP001734">
    <property type="protein sequence ID" value="ACV69382.1"/>
    <property type="molecule type" value="Genomic_DNA"/>
</dbReference>
<dbReference type="InterPro" id="IPR000515">
    <property type="entry name" value="MetI-like"/>
</dbReference>
<feature type="transmembrane region" description="Helical" evidence="5">
    <location>
        <begin position="12"/>
        <end position="36"/>
    </location>
</feature>
<feature type="transmembrane region" description="Helical" evidence="5">
    <location>
        <begin position="97"/>
        <end position="120"/>
    </location>
</feature>
<dbReference type="CDD" id="cd06261">
    <property type="entry name" value="TM_PBP2"/>
    <property type="match status" value="1"/>
</dbReference>
<accession>C8X4A8</accession>
<dbReference type="InterPro" id="IPR052730">
    <property type="entry name" value="Sugar_ABC_transporter"/>
</dbReference>